<organism evidence="1 2">
    <name type="scientific">Aquarana catesbeiana</name>
    <name type="common">American bullfrog</name>
    <name type="synonym">Rana catesbeiana</name>
    <dbReference type="NCBI Taxonomy" id="8400"/>
    <lineage>
        <taxon>Eukaryota</taxon>
        <taxon>Metazoa</taxon>
        <taxon>Chordata</taxon>
        <taxon>Craniata</taxon>
        <taxon>Vertebrata</taxon>
        <taxon>Euteleostomi</taxon>
        <taxon>Amphibia</taxon>
        <taxon>Batrachia</taxon>
        <taxon>Anura</taxon>
        <taxon>Neobatrachia</taxon>
        <taxon>Ranoidea</taxon>
        <taxon>Ranidae</taxon>
        <taxon>Aquarana</taxon>
    </lineage>
</organism>
<accession>A0A2G9R3Z5</accession>
<evidence type="ECO:0000313" key="2">
    <source>
        <dbReference type="Proteomes" id="UP000228934"/>
    </source>
</evidence>
<evidence type="ECO:0000313" key="1">
    <source>
        <dbReference type="EMBL" id="PIO22586.1"/>
    </source>
</evidence>
<proteinExistence type="predicted"/>
<keyword evidence="2" id="KW-1185">Reference proteome</keyword>
<sequence>MCCLQIRGFPNMYLLIKCNPCKFQMCVRLPDNHQKWKDDIRSRPILGSCKQM</sequence>
<gene>
    <name evidence="1" type="ORF">AB205_0106230</name>
</gene>
<name>A0A2G9R3Z5_AQUCT</name>
<dbReference type="EMBL" id="KV992486">
    <property type="protein sequence ID" value="PIO22586.1"/>
    <property type="molecule type" value="Genomic_DNA"/>
</dbReference>
<reference evidence="2" key="1">
    <citation type="journal article" date="2017" name="Nat. Commun.">
        <title>The North American bullfrog draft genome provides insight into hormonal regulation of long noncoding RNA.</title>
        <authorList>
            <person name="Hammond S.A."/>
            <person name="Warren R.L."/>
            <person name="Vandervalk B.P."/>
            <person name="Kucuk E."/>
            <person name="Khan H."/>
            <person name="Gibb E.A."/>
            <person name="Pandoh P."/>
            <person name="Kirk H."/>
            <person name="Zhao Y."/>
            <person name="Jones M."/>
            <person name="Mungall A.J."/>
            <person name="Coope R."/>
            <person name="Pleasance S."/>
            <person name="Moore R.A."/>
            <person name="Holt R.A."/>
            <person name="Round J.M."/>
            <person name="Ohora S."/>
            <person name="Walle B.V."/>
            <person name="Veldhoen N."/>
            <person name="Helbing C.C."/>
            <person name="Birol I."/>
        </authorList>
    </citation>
    <scope>NUCLEOTIDE SEQUENCE [LARGE SCALE GENOMIC DNA]</scope>
</reference>
<protein>
    <submittedName>
        <fullName evidence="1">Uncharacterized protein</fullName>
    </submittedName>
</protein>
<dbReference type="AlphaFoldDB" id="A0A2G9R3Z5"/>
<dbReference type="Proteomes" id="UP000228934">
    <property type="component" value="Unassembled WGS sequence"/>
</dbReference>